<dbReference type="Proteomes" id="UP001597083">
    <property type="component" value="Unassembled WGS sequence"/>
</dbReference>
<name>A0ABW3CI12_9ACTN</name>
<keyword evidence="2" id="KW-1185">Reference proteome</keyword>
<feature type="non-terminal residue" evidence="1">
    <location>
        <position position="1"/>
    </location>
</feature>
<sequence length="67" mass="7447">RAPRGVHLQGVPSIEERPDGDIGSVAPFVFFNAETGATVSGAYTDRMTWEERRLVFAERLIDIKRSA</sequence>
<evidence type="ECO:0000313" key="2">
    <source>
        <dbReference type="Proteomes" id="UP001597083"/>
    </source>
</evidence>
<comment type="caution">
    <text evidence="1">The sequence shown here is derived from an EMBL/GenBank/DDBJ whole genome shotgun (WGS) entry which is preliminary data.</text>
</comment>
<gene>
    <name evidence="1" type="ORF">ACFQ07_17190</name>
</gene>
<reference evidence="2" key="1">
    <citation type="journal article" date="2019" name="Int. J. Syst. Evol. Microbiol.">
        <title>The Global Catalogue of Microorganisms (GCM) 10K type strain sequencing project: providing services to taxonomists for standard genome sequencing and annotation.</title>
        <authorList>
            <consortium name="The Broad Institute Genomics Platform"/>
            <consortium name="The Broad Institute Genome Sequencing Center for Infectious Disease"/>
            <person name="Wu L."/>
            <person name="Ma J."/>
        </authorList>
    </citation>
    <scope>NUCLEOTIDE SEQUENCE [LARGE SCALE GENOMIC DNA]</scope>
    <source>
        <strain evidence="2">JCM 31696</strain>
    </source>
</reference>
<proteinExistence type="predicted"/>
<organism evidence="1 2">
    <name type="scientific">Actinomadura adrarensis</name>
    <dbReference type="NCBI Taxonomy" id="1819600"/>
    <lineage>
        <taxon>Bacteria</taxon>
        <taxon>Bacillati</taxon>
        <taxon>Actinomycetota</taxon>
        <taxon>Actinomycetes</taxon>
        <taxon>Streptosporangiales</taxon>
        <taxon>Thermomonosporaceae</taxon>
        <taxon>Actinomadura</taxon>
    </lineage>
</organism>
<dbReference type="EMBL" id="JBHTIR010002598">
    <property type="protein sequence ID" value="MFD0853976.1"/>
    <property type="molecule type" value="Genomic_DNA"/>
</dbReference>
<accession>A0ABW3CI12</accession>
<protein>
    <submittedName>
        <fullName evidence="1">Uncharacterized protein</fullName>
    </submittedName>
</protein>
<evidence type="ECO:0000313" key="1">
    <source>
        <dbReference type="EMBL" id="MFD0853976.1"/>
    </source>
</evidence>